<keyword evidence="12" id="KW-1185">Reference proteome</keyword>
<keyword evidence="9" id="KW-0732">Signal</keyword>
<feature type="active site" evidence="8">
    <location>
        <position position="351"/>
    </location>
</feature>
<evidence type="ECO:0000256" key="8">
    <source>
        <dbReference type="PROSITE-ProRule" id="PRU00276"/>
    </source>
</evidence>
<keyword evidence="3" id="KW-0378">Hydrolase</keyword>
<dbReference type="EMBL" id="QBLH01000618">
    <property type="protein sequence ID" value="TGZ54644.1"/>
    <property type="molecule type" value="Genomic_DNA"/>
</dbReference>
<dbReference type="InterPro" id="IPR050439">
    <property type="entry name" value="ADAMTS_ADAMTS-like"/>
</dbReference>
<proteinExistence type="predicted"/>
<gene>
    <name evidence="11" type="ORF">DBV15_06138</name>
</gene>
<dbReference type="Gene3D" id="3.40.390.10">
    <property type="entry name" value="Collagenase (Catalytic Domain)"/>
    <property type="match status" value="1"/>
</dbReference>
<keyword evidence="5" id="KW-0482">Metalloprotease</keyword>
<evidence type="ECO:0000313" key="12">
    <source>
        <dbReference type="Proteomes" id="UP000310200"/>
    </source>
</evidence>
<evidence type="ECO:0000256" key="2">
    <source>
        <dbReference type="ARBA" id="ARBA00022723"/>
    </source>
</evidence>
<evidence type="ECO:0000256" key="1">
    <source>
        <dbReference type="ARBA" id="ARBA00022670"/>
    </source>
</evidence>
<dbReference type="AlphaFoldDB" id="A0A4V3SBX5"/>
<dbReference type="PANTHER" id="PTHR13723">
    <property type="entry name" value="ADAMTS A DISINTEGRIN AND METALLOPROTEASE WITH THROMBOSPONDIN MOTIFS PROTEASE"/>
    <property type="match status" value="1"/>
</dbReference>
<feature type="binding site" evidence="8">
    <location>
        <position position="360"/>
    </location>
    <ligand>
        <name>Zn(2+)</name>
        <dbReference type="ChEBI" id="CHEBI:29105"/>
        <note>catalytic</note>
    </ligand>
</feature>
<comment type="caution">
    <text evidence="8">Lacks conserved residue(s) required for the propagation of feature annotation.</text>
</comment>
<dbReference type="GO" id="GO:0046872">
    <property type="term" value="F:metal ion binding"/>
    <property type="evidence" value="ECO:0007669"/>
    <property type="project" value="UniProtKB-KW"/>
</dbReference>
<keyword evidence="6" id="KW-1015">Disulfide bond</keyword>
<dbReference type="Gene3D" id="3.40.1620.60">
    <property type="match status" value="1"/>
</dbReference>
<dbReference type="GO" id="GO:0006508">
    <property type="term" value="P:proteolysis"/>
    <property type="evidence" value="ECO:0007669"/>
    <property type="project" value="UniProtKB-KW"/>
</dbReference>
<dbReference type="InterPro" id="IPR001590">
    <property type="entry name" value="Peptidase_M12B"/>
</dbReference>
<evidence type="ECO:0000256" key="7">
    <source>
        <dbReference type="ARBA" id="ARBA00023180"/>
    </source>
</evidence>
<dbReference type="GO" id="GO:0030198">
    <property type="term" value="P:extracellular matrix organization"/>
    <property type="evidence" value="ECO:0007669"/>
    <property type="project" value="TreeGrafter"/>
</dbReference>
<dbReference type="InterPro" id="IPR041645">
    <property type="entry name" value="ADAMTS_CR_2"/>
</dbReference>
<feature type="chain" id="PRO_5020282984" evidence="9">
    <location>
        <begin position="19"/>
        <end position="749"/>
    </location>
</feature>
<dbReference type="InterPro" id="IPR024079">
    <property type="entry name" value="MetalloPept_cat_dom_sf"/>
</dbReference>
<comment type="caution">
    <text evidence="11">The sequence shown here is derived from an EMBL/GenBank/DDBJ whole genome shotgun (WGS) entry which is preliminary data.</text>
</comment>
<keyword evidence="7" id="KW-0325">Glycoprotein</keyword>
<evidence type="ECO:0000256" key="4">
    <source>
        <dbReference type="ARBA" id="ARBA00022833"/>
    </source>
</evidence>
<protein>
    <submittedName>
        <fullName evidence="11">Histone-lysine N-methyltransferase, H3 lysine-79 specific</fullName>
    </submittedName>
</protein>
<dbReference type="PROSITE" id="PS50092">
    <property type="entry name" value="TSP1"/>
    <property type="match status" value="1"/>
</dbReference>
<keyword evidence="11" id="KW-0489">Methyltransferase</keyword>
<dbReference type="Pfam" id="PF13574">
    <property type="entry name" value="Reprolysin_2"/>
    <property type="match status" value="1"/>
</dbReference>
<dbReference type="GO" id="GO:0032259">
    <property type="term" value="P:methylation"/>
    <property type="evidence" value="ECO:0007669"/>
    <property type="project" value="UniProtKB-KW"/>
</dbReference>
<dbReference type="Proteomes" id="UP000310200">
    <property type="component" value="Unassembled WGS sequence"/>
</dbReference>
<evidence type="ECO:0000256" key="6">
    <source>
        <dbReference type="ARBA" id="ARBA00023157"/>
    </source>
</evidence>
<evidence type="ECO:0000256" key="9">
    <source>
        <dbReference type="SAM" id="SignalP"/>
    </source>
</evidence>
<evidence type="ECO:0000256" key="3">
    <source>
        <dbReference type="ARBA" id="ARBA00022801"/>
    </source>
</evidence>
<feature type="binding site" evidence="8">
    <location>
        <position position="354"/>
    </location>
    <ligand>
        <name>Zn(2+)</name>
        <dbReference type="ChEBI" id="CHEBI:29105"/>
        <note>catalytic</note>
    </ligand>
</feature>
<name>A0A4V3SBX5_9HYME</name>
<reference evidence="11 12" key="1">
    <citation type="journal article" date="2019" name="Philos. Trans. R. Soc. Lond., B, Biol. Sci.">
        <title>Ant behaviour and brain gene expression of defending hosts depend on the ecological success of the intruding social parasite.</title>
        <authorList>
            <person name="Kaur R."/>
            <person name="Stoldt M."/>
            <person name="Jongepier E."/>
            <person name="Feldmeyer B."/>
            <person name="Menzel F."/>
            <person name="Bornberg-Bauer E."/>
            <person name="Foitzik S."/>
        </authorList>
    </citation>
    <scope>NUCLEOTIDE SEQUENCE [LARGE SCALE GENOMIC DNA]</scope>
    <source>
        <tissue evidence="11">Whole body</tissue>
    </source>
</reference>
<keyword evidence="11" id="KW-0808">Transferase</keyword>
<dbReference type="PANTHER" id="PTHR13723:SF294">
    <property type="entry name" value="A DISINTEGRIN AND METALLOPROTEINASE WITH THROMBOSPONDIN MOTIFS 7-LIKE PROTEIN"/>
    <property type="match status" value="1"/>
</dbReference>
<sequence length="749" mass="84273">MFSVSRLMLIILLNEVYALSIRDTEVILLPIWDSKGAPEIPLTFKAFGQLIQLNLRRNDNIASPQFQVWKHNAKGITEELSQLNAPDPCYYLHKNRVGSAAISFCQHGLHGLVFLENVTLEITPLRNSLASSPLLVDDRYVKEEGDLSLGEPHVVKRSPPRPPVDLDVEETRRPRIRDTKGKLTLELAVFFDEAAYRLFSPFLDEDDGRIRDMLLAYVNGIQALYHHPSLGVAIDISLIRLDIIQRQPLDLPHFGGERGSLLDSFCNYANARNPPEDAHSRHWDMGLYVTGLDLYAVENGRRNGATMGLATVGGLCIPRYSCVIAELGVTDQLGKPYPSAGFTSVYIAAHEIGHNLGMPHDSSGNACPRDGYIMSPSRGVRGETVWSDCSREVAKTLSRTKICLLDRPEEPRNTSDALAHDHSRYRDLPGREWTAKRQCELLLRDKDADVVTLYQACQSLQCETPHRSGYYFAGPALDGTRCASGRECRGGECVPVPESPRPELSDKQKGSWSEWKEGSCSSGCLQKSKGARIRRRFCENRDHRTARDCQGLYYDVLLCKDEKLCKKKRRTIDEFATLKCGLFGERLSKLDGAAKGLQAAHETDRPWMACAIFCRRKDIAAYYAPRVELNDLGLDPYFPDGTWCHTEEGQAYFCRQHHCLPENFRFGKKLPRVYRYEDEHDDVGPQNAQNRLGVADQFNNRYLTSGPDGLPLLTSVSRSIPSPLDEDEWIDKDYVDLPPSVSGLPYPID</sequence>
<feature type="domain" description="Peptidase M12B" evidence="10">
    <location>
        <begin position="183"/>
        <end position="408"/>
    </location>
</feature>
<accession>A0A4V3SBX5</accession>
<dbReference type="GO" id="GO:0031012">
    <property type="term" value="C:extracellular matrix"/>
    <property type="evidence" value="ECO:0007669"/>
    <property type="project" value="TreeGrafter"/>
</dbReference>
<dbReference type="STRING" id="300112.A0A4V3SBX5"/>
<keyword evidence="2 8" id="KW-0479">Metal-binding</keyword>
<dbReference type="PROSITE" id="PS50215">
    <property type="entry name" value="ADAM_MEPRO"/>
    <property type="match status" value="1"/>
</dbReference>
<feature type="binding site" evidence="8">
    <location>
        <position position="350"/>
    </location>
    <ligand>
        <name>Zn(2+)</name>
        <dbReference type="ChEBI" id="CHEBI:29105"/>
        <note>catalytic</note>
    </ligand>
</feature>
<evidence type="ECO:0000256" key="5">
    <source>
        <dbReference type="ARBA" id="ARBA00023049"/>
    </source>
</evidence>
<evidence type="ECO:0000259" key="10">
    <source>
        <dbReference type="PROSITE" id="PS50215"/>
    </source>
</evidence>
<dbReference type="Pfam" id="PF17771">
    <property type="entry name" value="ADAMTS_CR_2"/>
    <property type="match status" value="1"/>
</dbReference>
<dbReference type="GO" id="GO:0008168">
    <property type="term" value="F:methyltransferase activity"/>
    <property type="evidence" value="ECO:0007669"/>
    <property type="project" value="UniProtKB-KW"/>
</dbReference>
<keyword evidence="1" id="KW-0645">Protease</keyword>
<dbReference type="InterPro" id="IPR000884">
    <property type="entry name" value="TSP1_rpt"/>
</dbReference>
<dbReference type="GO" id="GO:0004222">
    <property type="term" value="F:metalloendopeptidase activity"/>
    <property type="evidence" value="ECO:0007669"/>
    <property type="project" value="InterPro"/>
</dbReference>
<evidence type="ECO:0000313" key="11">
    <source>
        <dbReference type="EMBL" id="TGZ54644.1"/>
    </source>
</evidence>
<dbReference type="SUPFAM" id="SSF55486">
    <property type="entry name" value="Metalloproteases ('zincins'), catalytic domain"/>
    <property type="match status" value="1"/>
</dbReference>
<feature type="signal peptide" evidence="9">
    <location>
        <begin position="1"/>
        <end position="18"/>
    </location>
</feature>
<keyword evidence="4 8" id="KW-0862">Zinc</keyword>
<organism evidence="11 12">
    <name type="scientific">Temnothorax longispinosus</name>
    <dbReference type="NCBI Taxonomy" id="300112"/>
    <lineage>
        <taxon>Eukaryota</taxon>
        <taxon>Metazoa</taxon>
        <taxon>Ecdysozoa</taxon>
        <taxon>Arthropoda</taxon>
        <taxon>Hexapoda</taxon>
        <taxon>Insecta</taxon>
        <taxon>Pterygota</taxon>
        <taxon>Neoptera</taxon>
        <taxon>Endopterygota</taxon>
        <taxon>Hymenoptera</taxon>
        <taxon>Apocrita</taxon>
        <taxon>Aculeata</taxon>
        <taxon>Formicoidea</taxon>
        <taxon>Formicidae</taxon>
        <taxon>Myrmicinae</taxon>
        <taxon>Temnothorax</taxon>
    </lineage>
</organism>